<keyword evidence="1" id="KW-1133">Transmembrane helix</keyword>
<keyword evidence="1" id="KW-0812">Transmembrane</keyword>
<sequence length="191" mass="21391">MNQRTKWITRIAGVALTSLVVLGIISYMTPGNMLPESPMVTGKYQLSSLQDGQVEYFEGPVYFELAKQHSGFRQIPVFKLHFINPNAQKGKGFGFIIPLSQDSAFIRAEQYSVESTKDEFLSSLGTVFGYADLVKEKNTLYFTESGSISISASSFEEVAGNMNMLLMDENGRSMRLKGRFNARPLYTQQLN</sequence>
<dbReference type="AlphaFoldDB" id="A4CHH6"/>
<name>A4CHH6_ROBBH</name>
<dbReference type="HOGENOM" id="CLU_1420485_0_0_10"/>
<dbReference type="RefSeq" id="WP_015753141.1">
    <property type="nucleotide sequence ID" value="NC_013222.1"/>
</dbReference>
<keyword evidence="1" id="KW-0472">Membrane</keyword>
<dbReference type="STRING" id="313596.RB2501_05780"/>
<dbReference type="KEGG" id="rbi:RB2501_05780"/>
<reference evidence="2 3" key="1">
    <citation type="journal article" date="2009" name="J. Bacteriol.">
        <title>Complete genome sequence of Robiginitalea biformata HTCC2501.</title>
        <authorList>
            <person name="Oh H.M."/>
            <person name="Giovannoni S.J."/>
            <person name="Lee K."/>
            <person name="Ferriera S."/>
            <person name="Johnson J."/>
            <person name="Cho J.C."/>
        </authorList>
    </citation>
    <scope>NUCLEOTIDE SEQUENCE [LARGE SCALE GENOMIC DNA]</scope>
    <source>
        <strain evidence="3">ATCC BAA-864 / HTCC2501 / KCTC 12146</strain>
    </source>
</reference>
<dbReference type="Proteomes" id="UP000009049">
    <property type="component" value="Chromosome"/>
</dbReference>
<dbReference type="EMBL" id="CP001712">
    <property type="protein sequence ID" value="EAR16384.1"/>
    <property type="molecule type" value="Genomic_DNA"/>
</dbReference>
<evidence type="ECO:0000313" key="2">
    <source>
        <dbReference type="EMBL" id="EAR16384.1"/>
    </source>
</evidence>
<evidence type="ECO:0000313" key="3">
    <source>
        <dbReference type="Proteomes" id="UP000009049"/>
    </source>
</evidence>
<proteinExistence type="predicted"/>
<accession>A4CHH6</accession>
<keyword evidence="3" id="KW-1185">Reference proteome</keyword>
<protein>
    <submittedName>
        <fullName evidence="2">Uncharacterized protein</fullName>
    </submittedName>
</protein>
<feature type="transmembrane region" description="Helical" evidence="1">
    <location>
        <begin position="7"/>
        <end position="28"/>
    </location>
</feature>
<evidence type="ECO:0000256" key="1">
    <source>
        <dbReference type="SAM" id="Phobius"/>
    </source>
</evidence>
<organism evidence="2 3">
    <name type="scientific">Robiginitalea biformata (strain ATCC BAA-864 / DSM 15991 / KCTC 12146 / HTCC2501)</name>
    <dbReference type="NCBI Taxonomy" id="313596"/>
    <lineage>
        <taxon>Bacteria</taxon>
        <taxon>Pseudomonadati</taxon>
        <taxon>Bacteroidota</taxon>
        <taxon>Flavobacteriia</taxon>
        <taxon>Flavobacteriales</taxon>
        <taxon>Flavobacteriaceae</taxon>
        <taxon>Robiginitalea</taxon>
    </lineage>
</organism>
<dbReference type="OrthoDB" id="1446405at2"/>
<gene>
    <name evidence="2" type="ordered locus">RB2501_05780</name>
</gene>